<dbReference type="AlphaFoldDB" id="A0A8K0CUX3"/>
<reference evidence="2" key="1">
    <citation type="submission" date="2019-08" db="EMBL/GenBank/DDBJ databases">
        <title>The genome of the North American firefly Photinus pyralis.</title>
        <authorList>
            <consortium name="Photinus pyralis genome working group"/>
            <person name="Fallon T.R."/>
            <person name="Sander Lower S.E."/>
            <person name="Weng J.-K."/>
        </authorList>
    </citation>
    <scope>NUCLEOTIDE SEQUENCE</scope>
    <source>
        <strain evidence="2">TRF0915ILg1</strain>
        <tissue evidence="2">Whole body</tissue>
    </source>
</reference>
<keyword evidence="3" id="KW-1185">Reference proteome</keyword>
<evidence type="ECO:0000313" key="2">
    <source>
        <dbReference type="EMBL" id="KAF2892954.1"/>
    </source>
</evidence>
<comment type="caution">
    <text evidence="2">The sequence shown here is derived from an EMBL/GenBank/DDBJ whole genome shotgun (WGS) entry which is preliminary data.</text>
</comment>
<gene>
    <name evidence="2" type="ORF">ILUMI_13220</name>
</gene>
<dbReference type="OrthoDB" id="6759286at2759"/>
<accession>A0A8K0CUX3</accession>
<dbReference type="Proteomes" id="UP000801492">
    <property type="component" value="Unassembled WGS sequence"/>
</dbReference>
<evidence type="ECO:0000256" key="1">
    <source>
        <dbReference type="SAM" id="MobiDB-lite"/>
    </source>
</evidence>
<name>A0A8K0CUX3_IGNLU</name>
<dbReference type="EMBL" id="VTPC01008340">
    <property type="protein sequence ID" value="KAF2892954.1"/>
    <property type="molecule type" value="Genomic_DNA"/>
</dbReference>
<feature type="region of interest" description="Disordered" evidence="1">
    <location>
        <begin position="67"/>
        <end position="89"/>
    </location>
</feature>
<sequence>MKPPYDSRRYGKRKFPSGLIRRGELLEVWHNKSDKEKRIDALHAYIVQKLKLHDCTETVKDILRKKKHTPTTAKAVGRPAKRYSESSDVTKRRRIHTLLDKSAEELSFAAQMTLRAQGLRTVAEMVKRVSECSENAQQLKKAK</sequence>
<evidence type="ECO:0000313" key="3">
    <source>
        <dbReference type="Proteomes" id="UP000801492"/>
    </source>
</evidence>
<protein>
    <submittedName>
        <fullName evidence="2">Uncharacterized protein</fullName>
    </submittedName>
</protein>
<organism evidence="2 3">
    <name type="scientific">Ignelater luminosus</name>
    <name type="common">Cucubano</name>
    <name type="synonym">Pyrophorus luminosus</name>
    <dbReference type="NCBI Taxonomy" id="2038154"/>
    <lineage>
        <taxon>Eukaryota</taxon>
        <taxon>Metazoa</taxon>
        <taxon>Ecdysozoa</taxon>
        <taxon>Arthropoda</taxon>
        <taxon>Hexapoda</taxon>
        <taxon>Insecta</taxon>
        <taxon>Pterygota</taxon>
        <taxon>Neoptera</taxon>
        <taxon>Endopterygota</taxon>
        <taxon>Coleoptera</taxon>
        <taxon>Polyphaga</taxon>
        <taxon>Elateriformia</taxon>
        <taxon>Elateroidea</taxon>
        <taxon>Elateridae</taxon>
        <taxon>Agrypninae</taxon>
        <taxon>Pyrophorini</taxon>
        <taxon>Ignelater</taxon>
    </lineage>
</organism>
<proteinExistence type="predicted"/>